<dbReference type="SMART" id="SM00409">
    <property type="entry name" value="IG"/>
    <property type="match status" value="5"/>
</dbReference>
<dbReference type="GO" id="GO:0005102">
    <property type="term" value="F:signaling receptor binding"/>
    <property type="evidence" value="ECO:0007669"/>
    <property type="project" value="TreeGrafter"/>
</dbReference>
<dbReference type="PANTHER" id="PTHR24100">
    <property type="entry name" value="BUTYROPHILIN"/>
    <property type="match status" value="1"/>
</dbReference>
<dbReference type="FunFam" id="2.60.40.10:FF:000142">
    <property type="entry name" value="V-set domain-containing T-cell activation inhibitor 1"/>
    <property type="match status" value="4"/>
</dbReference>
<evidence type="ECO:0000256" key="6">
    <source>
        <dbReference type="ARBA" id="ARBA00023319"/>
    </source>
</evidence>
<evidence type="ECO:0000259" key="8">
    <source>
        <dbReference type="PROSITE" id="PS50835"/>
    </source>
</evidence>
<dbReference type="InterPro" id="IPR050504">
    <property type="entry name" value="IgSF_BTN/MOG"/>
</dbReference>
<proteinExistence type="predicted"/>
<feature type="domain" description="Ig-like" evidence="8">
    <location>
        <begin position="5"/>
        <end position="85"/>
    </location>
</feature>
<keyword evidence="6" id="KW-0393">Immunoglobulin domain</keyword>
<dbReference type="PROSITE" id="PS50835">
    <property type="entry name" value="IG_LIKE"/>
    <property type="match status" value="5"/>
</dbReference>
<dbReference type="InterPro" id="IPR003599">
    <property type="entry name" value="Ig_sub"/>
</dbReference>
<feature type="domain" description="Ig-like" evidence="8">
    <location>
        <begin position="333"/>
        <end position="439"/>
    </location>
</feature>
<evidence type="ECO:0000256" key="5">
    <source>
        <dbReference type="ARBA" id="ARBA00023180"/>
    </source>
</evidence>
<feature type="domain" description="Ig-like" evidence="8">
    <location>
        <begin position="111"/>
        <end position="203"/>
    </location>
</feature>
<name>A0A8T0BU31_SILME</name>
<dbReference type="InterPro" id="IPR013106">
    <property type="entry name" value="Ig_V-set"/>
</dbReference>
<organism evidence="9 10">
    <name type="scientific">Silurus meridionalis</name>
    <name type="common">Southern catfish</name>
    <name type="synonym">Silurus soldatovi meridionalis</name>
    <dbReference type="NCBI Taxonomy" id="175797"/>
    <lineage>
        <taxon>Eukaryota</taxon>
        <taxon>Metazoa</taxon>
        <taxon>Chordata</taxon>
        <taxon>Craniata</taxon>
        <taxon>Vertebrata</taxon>
        <taxon>Euteleostomi</taxon>
        <taxon>Actinopterygii</taxon>
        <taxon>Neopterygii</taxon>
        <taxon>Teleostei</taxon>
        <taxon>Ostariophysi</taxon>
        <taxon>Siluriformes</taxon>
        <taxon>Siluridae</taxon>
        <taxon>Silurus</taxon>
    </lineage>
</organism>
<dbReference type="GO" id="GO:0050852">
    <property type="term" value="P:T cell receptor signaling pathway"/>
    <property type="evidence" value="ECO:0007669"/>
    <property type="project" value="TreeGrafter"/>
</dbReference>
<keyword evidence="3" id="KW-0472">Membrane</keyword>
<reference evidence="9" key="1">
    <citation type="submission" date="2020-08" db="EMBL/GenBank/DDBJ databases">
        <title>Chromosome-level assembly of Southern catfish (Silurus meridionalis) provides insights into visual adaptation to the nocturnal and benthic lifestyles.</title>
        <authorList>
            <person name="Zhang Y."/>
            <person name="Wang D."/>
            <person name="Peng Z."/>
        </authorList>
    </citation>
    <scope>NUCLEOTIDE SEQUENCE</scope>
    <source>
        <strain evidence="9">SWU-2019-XX</strain>
        <tissue evidence="9">Muscle</tissue>
    </source>
</reference>
<keyword evidence="5" id="KW-0325">Glycoprotein</keyword>
<feature type="domain" description="Ig-like" evidence="8">
    <location>
        <begin position="214"/>
        <end position="324"/>
    </location>
</feature>
<protein>
    <recommendedName>
        <fullName evidence="8">Ig-like domain-containing protein</fullName>
    </recommendedName>
</protein>
<dbReference type="SMART" id="SM00408">
    <property type="entry name" value="IGc2"/>
    <property type="match status" value="4"/>
</dbReference>
<evidence type="ECO:0000256" key="7">
    <source>
        <dbReference type="SAM" id="MobiDB-lite"/>
    </source>
</evidence>
<keyword evidence="10" id="KW-1185">Reference proteome</keyword>
<dbReference type="Proteomes" id="UP000606274">
    <property type="component" value="Unassembled WGS sequence"/>
</dbReference>
<comment type="subcellular location">
    <subcellularLocation>
        <location evidence="1">Membrane</location>
    </subcellularLocation>
</comment>
<dbReference type="PANTHER" id="PTHR24100:SF130">
    <property type="entry name" value="BUTYROPHILIN-LIKE PROTEIN 9"/>
    <property type="match status" value="1"/>
</dbReference>
<comment type="caution">
    <text evidence="9">The sequence shown here is derived from an EMBL/GenBank/DDBJ whole genome shotgun (WGS) entry which is preliminary data.</text>
</comment>
<dbReference type="SMART" id="SM00406">
    <property type="entry name" value="IGv"/>
    <property type="match status" value="4"/>
</dbReference>
<sequence length="707" mass="80481">MSASPKTSRVEFSTQRSSVGDTVTLQYNPQKISKGTREIRWYKGTECIHQETIGDNLFLTLKDVKDTDSGQYRCEAHGKSKKEVAVIYLHVAEFKVVSGVYSFSPSNYFPGDDVTLPCHLSPKKSAVAMEIRWFKGTDCICVYQNGQVNEGKGYEGRVSLFTNQLEEGNVSLMLGNVQKSDKGKYKCVVTHGKDKMENDRNWLRLKELKLVSEPYSYLIYSRTFYTCAGDQVTLPCYLSAKISAVAMEIRWFKGTDCICVYQNGQVNEGKGYEGRVSLFTQKLENRNLSLMLKNVQESDDGEYKCEVTRGKHKMENSGVYLHVSEFKLVCRSEDVGQSTESEYGFHEMLVADGADATLPCYLSPKKSAVAMVIRWFKETDCICVYQNGQVKEENDYKGRVRFFTHELEEGNVSLLLKNVQESDNGMYKCEVTQGKVKVENNRNWLRVSELKLVSAPFLHIVHRKKLSLSEPYHFYTCAGDTVTLLCLLSPITSAVAMEIRWFKGTDCICQYQNEQIKEGKGYEGRVKTGVYLNVSEFSLVHRPEDVEKSSRLMSILKVLYADVGDDVTLPCYLHPKKSAVAMKIRWSKEEECICEYQNGQVRVGEGYEGRVSLFTDKLKDGNVSLMLRNVQPIQPGLYNCEVTCGTEKEKTSLKLAYRLRGGFQLRDESSDEEDEPETRTRKLSDPRDLRPIKPGRRWSNPLDLPNM</sequence>
<dbReference type="GO" id="GO:0001817">
    <property type="term" value="P:regulation of cytokine production"/>
    <property type="evidence" value="ECO:0007669"/>
    <property type="project" value="TreeGrafter"/>
</dbReference>
<accession>A0A8T0BU31</accession>
<dbReference type="CDD" id="cd00096">
    <property type="entry name" value="Ig"/>
    <property type="match status" value="1"/>
</dbReference>
<dbReference type="InterPro" id="IPR007110">
    <property type="entry name" value="Ig-like_dom"/>
</dbReference>
<dbReference type="AlphaFoldDB" id="A0A8T0BU31"/>
<evidence type="ECO:0000256" key="4">
    <source>
        <dbReference type="ARBA" id="ARBA00023157"/>
    </source>
</evidence>
<dbReference type="InterPro" id="IPR036179">
    <property type="entry name" value="Ig-like_dom_sf"/>
</dbReference>
<dbReference type="GO" id="GO:0050863">
    <property type="term" value="P:regulation of T cell activation"/>
    <property type="evidence" value="ECO:0007669"/>
    <property type="project" value="UniProtKB-ARBA"/>
</dbReference>
<dbReference type="Pfam" id="PF07686">
    <property type="entry name" value="V-set"/>
    <property type="match status" value="4"/>
</dbReference>
<dbReference type="Gene3D" id="2.60.40.10">
    <property type="entry name" value="Immunoglobulins"/>
    <property type="match status" value="6"/>
</dbReference>
<keyword evidence="4" id="KW-1015">Disulfide bond</keyword>
<feature type="region of interest" description="Disordered" evidence="7">
    <location>
        <begin position="666"/>
        <end position="707"/>
    </location>
</feature>
<dbReference type="SUPFAM" id="SSF48726">
    <property type="entry name" value="Immunoglobulin"/>
    <property type="match status" value="5"/>
</dbReference>
<dbReference type="InterPro" id="IPR013783">
    <property type="entry name" value="Ig-like_fold"/>
</dbReference>
<dbReference type="EMBL" id="JABFDY010000004">
    <property type="protein sequence ID" value="KAF7709017.1"/>
    <property type="molecule type" value="Genomic_DNA"/>
</dbReference>
<feature type="compositionally biased region" description="Basic and acidic residues" evidence="7">
    <location>
        <begin position="677"/>
        <end position="691"/>
    </location>
</feature>
<evidence type="ECO:0000313" key="10">
    <source>
        <dbReference type="Proteomes" id="UP000606274"/>
    </source>
</evidence>
<evidence type="ECO:0000256" key="1">
    <source>
        <dbReference type="ARBA" id="ARBA00004370"/>
    </source>
</evidence>
<evidence type="ECO:0000256" key="3">
    <source>
        <dbReference type="ARBA" id="ARBA00023136"/>
    </source>
</evidence>
<evidence type="ECO:0000313" key="9">
    <source>
        <dbReference type="EMBL" id="KAF7709017.1"/>
    </source>
</evidence>
<dbReference type="InterPro" id="IPR003598">
    <property type="entry name" value="Ig_sub2"/>
</dbReference>
<dbReference type="GO" id="GO:1903037">
    <property type="term" value="P:regulation of leukocyte cell-cell adhesion"/>
    <property type="evidence" value="ECO:0007669"/>
    <property type="project" value="UniProtKB-ARBA"/>
</dbReference>
<evidence type="ECO:0000256" key="2">
    <source>
        <dbReference type="ARBA" id="ARBA00022729"/>
    </source>
</evidence>
<feature type="domain" description="Ig-like" evidence="8">
    <location>
        <begin position="543"/>
        <end position="656"/>
    </location>
</feature>
<dbReference type="GO" id="GO:0009897">
    <property type="term" value="C:external side of plasma membrane"/>
    <property type="evidence" value="ECO:0007669"/>
    <property type="project" value="TreeGrafter"/>
</dbReference>
<keyword evidence="2" id="KW-0732">Signal</keyword>
<gene>
    <name evidence="9" type="ORF">HF521_018074</name>
</gene>